<accession>A0A420JBZ3</accession>
<feature type="region of interest" description="Disordered" evidence="1">
    <location>
        <begin position="1"/>
        <end position="78"/>
    </location>
</feature>
<comment type="caution">
    <text evidence="2">The sequence shown here is derived from an EMBL/GenBank/DDBJ whole genome shotgun (WGS) entry which is preliminary data.</text>
</comment>
<feature type="compositionally biased region" description="Acidic residues" evidence="1">
    <location>
        <begin position="66"/>
        <end position="78"/>
    </location>
</feature>
<evidence type="ECO:0000313" key="2">
    <source>
        <dbReference type="EMBL" id="RKF84319.1"/>
    </source>
</evidence>
<feature type="compositionally biased region" description="Polar residues" evidence="1">
    <location>
        <begin position="32"/>
        <end position="47"/>
    </location>
</feature>
<dbReference type="Proteomes" id="UP000285326">
    <property type="component" value="Unassembled WGS sequence"/>
</dbReference>
<dbReference type="EMBL" id="MCBS01011742">
    <property type="protein sequence ID" value="RKF84319.1"/>
    <property type="molecule type" value="Genomic_DNA"/>
</dbReference>
<protein>
    <submittedName>
        <fullName evidence="2">Uncharacterized protein</fullName>
    </submittedName>
</protein>
<evidence type="ECO:0000256" key="1">
    <source>
        <dbReference type="SAM" id="MobiDB-lite"/>
    </source>
</evidence>
<dbReference type="AlphaFoldDB" id="A0A420JBZ3"/>
<organism evidence="2 3">
    <name type="scientific">Golovinomyces cichoracearum</name>
    <dbReference type="NCBI Taxonomy" id="62708"/>
    <lineage>
        <taxon>Eukaryota</taxon>
        <taxon>Fungi</taxon>
        <taxon>Dikarya</taxon>
        <taxon>Ascomycota</taxon>
        <taxon>Pezizomycotina</taxon>
        <taxon>Leotiomycetes</taxon>
        <taxon>Erysiphales</taxon>
        <taxon>Erysiphaceae</taxon>
        <taxon>Golovinomyces</taxon>
    </lineage>
</organism>
<evidence type="ECO:0000313" key="3">
    <source>
        <dbReference type="Proteomes" id="UP000285326"/>
    </source>
</evidence>
<proteinExistence type="predicted"/>
<sequence>MADQTPHNINIRLRSPVRPLPRKGALPRTLPKATSSDAPLTYPTSSRHPGRHDSDEEANSEQGKEYDEDYIEDQDENGMDTIDTKIFCLKYEI</sequence>
<name>A0A420JBZ3_9PEZI</name>
<gene>
    <name evidence="2" type="ORF">GcM1_117005</name>
</gene>
<reference evidence="2 3" key="1">
    <citation type="journal article" date="2018" name="BMC Genomics">
        <title>Comparative genome analyses reveal sequence features reflecting distinct modes of host-adaptation between dicot and monocot powdery mildew.</title>
        <authorList>
            <person name="Wu Y."/>
            <person name="Ma X."/>
            <person name="Pan Z."/>
            <person name="Kale S.D."/>
            <person name="Song Y."/>
            <person name="King H."/>
            <person name="Zhang Q."/>
            <person name="Presley C."/>
            <person name="Deng X."/>
            <person name="Wei C.I."/>
            <person name="Xiao S."/>
        </authorList>
    </citation>
    <scope>NUCLEOTIDE SEQUENCE [LARGE SCALE GENOMIC DNA]</scope>
    <source>
        <strain evidence="2">UMSG1</strain>
    </source>
</reference>